<organism evidence="1 2">
    <name type="scientific">Arundinibacter roseus</name>
    <dbReference type="NCBI Taxonomy" id="2070510"/>
    <lineage>
        <taxon>Bacteria</taxon>
        <taxon>Pseudomonadati</taxon>
        <taxon>Bacteroidota</taxon>
        <taxon>Cytophagia</taxon>
        <taxon>Cytophagales</taxon>
        <taxon>Spirosomataceae</taxon>
        <taxon>Arundinibacter</taxon>
    </lineage>
</organism>
<name>A0A4R4K8F3_9BACT</name>
<protein>
    <submittedName>
        <fullName evidence="1">Uncharacterized protein</fullName>
    </submittedName>
</protein>
<dbReference type="RefSeq" id="WP_132119252.1">
    <property type="nucleotide sequence ID" value="NZ_SMJU01000009.1"/>
</dbReference>
<dbReference type="OrthoDB" id="965103at2"/>
<reference evidence="1 2" key="1">
    <citation type="submission" date="2019-02" db="EMBL/GenBank/DDBJ databases">
        <title>Arundinibacter roseus gen. nov., sp. nov., a new member of the family Cytophagaceae.</title>
        <authorList>
            <person name="Szuroczki S."/>
            <person name="Khayer B."/>
            <person name="Sproer C."/>
            <person name="Toumi M."/>
            <person name="Szabo A."/>
            <person name="Felfoldi T."/>
            <person name="Schumann P."/>
            <person name="Toth E."/>
        </authorList>
    </citation>
    <scope>NUCLEOTIDE SEQUENCE [LARGE SCALE GENOMIC DNA]</scope>
    <source>
        <strain evidence="1 2">DMA-k-7a</strain>
    </source>
</reference>
<dbReference type="Proteomes" id="UP000295706">
    <property type="component" value="Unassembled WGS sequence"/>
</dbReference>
<comment type="caution">
    <text evidence="1">The sequence shown here is derived from an EMBL/GenBank/DDBJ whole genome shotgun (WGS) entry which is preliminary data.</text>
</comment>
<dbReference type="EMBL" id="SMJU01000009">
    <property type="protein sequence ID" value="TDB63693.1"/>
    <property type="molecule type" value="Genomic_DNA"/>
</dbReference>
<evidence type="ECO:0000313" key="2">
    <source>
        <dbReference type="Proteomes" id="UP000295706"/>
    </source>
</evidence>
<accession>A0A4R4K8F3</accession>
<keyword evidence="2" id="KW-1185">Reference proteome</keyword>
<proteinExistence type="predicted"/>
<evidence type="ECO:0000313" key="1">
    <source>
        <dbReference type="EMBL" id="TDB63693.1"/>
    </source>
</evidence>
<sequence length="61" mass="6973">MDNSTFKNIEPQDQVPDYLKKALVSEIDMIRDTLEVVSLFTITFFDTALLCIPDETHANPQ</sequence>
<gene>
    <name evidence="1" type="ORF">EZE20_15460</name>
</gene>
<dbReference type="AlphaFoldDB" id="A0A4R4K8F3"/>